<dbReference type="AlphaFoldDB" id="A0A3B0YY26"/>
<sequence>VATSMPGTVIDVLVKVGDTVEAGDPVLITEAMKMETEIQAPIAGTIKTVYVAKGDSVNPDETLIEIGT</sequence>
<feature type="domain" description="Lipoyl-binding" evidence="2">
    <location>
        <begin position="1"/>
        <end position="67"/>
    </location>
</feature>
<accession>A0A3B0YY26</accession>
<dbReference type="FunFam" id="2.40.50.100:FF:000003">
    <property type="entry name" value="Acetyl-CoA carboxylase biotin carboxyl carrier protein"/>
    <property type="match status" value="1"/>
</dbReference>
<reference evidence="3" key="1">
    <citation type="submission" date="2018-06" db="EMBL/GenBank/DDBJ databases">
        <authorList>
            <person name="Zhirakovskaya E."/>
        </authorList>
    </citation>
    <scope>NUCLEOTIDE SEQUENCE</scope>
</reference>
<dbReference type="EC" id="6.4.1.1" evidence="3"/>
<name>A0A3B0YY26_9ZZZZ</name>
<dbReference type="PANTHER" id="PTHR45266:SF3">
    <property type="entry name" value="OXALOACETATE DECARBOXYLASE ALPHA CHAIN"/>
    <property type="match status" value="1"/>
</dbReference>
<dbReference type="PANTHER" id="PTHR45266">
    <property type="entry name" value="OXALOACETATE DECARBOXYLASE ALPHA CHAIN"/>
    <property type="match status" value="1"/>
</dbReference>
<evidence type="ECO:0000259" key="2">
    <source>
        <dbReference type="PROSITE" id="PS50968"/>
    </source>
</evidence>
<evidence type="ECO:0000256" key="1">
    <source>
        <dbReference type="ARBA" id="ARBA00023267"/>
    </source>
</evidence>
<gene>
    <name evidence="3" type="ORF">MNBD_GAMMA14-1918</name>
</gene>
<protein>
    <submittedName>
        <fullName evidence="3">Pyruvate carboxylase subunit B</fullName>
        <ecNumber evidence="3">6.4.1.1</ecNumber>
    </submittedName>
</protein>
<organism evidence="3">
    <name type="scientific">hydrothermal vent metagenome</name>
    <dbReference type="NCBI Taxonomy" id="652676"/>
    <lineage>
        <taxon>unclassified sequences</taxon>
        <taxon>metagenomes</taxon>
        <taxon>ecological metagenomes</taxon>
    </lineage>
</organism>
<dbReference type="Gene3D" id="2.40.50.100">
    <property type="match status" value="1"/>
</dbReference>
<dbReference type="GO" id="GO:0004736">
    <property type="term" value="F:pyruvate carboxylase activity"/>
    <property type="evidence" value="ECO:0007669"/>
    <property type="project" value="UniProtKB-EC"/>
</dbReference>
<dbReference type="SUPFAM" id="SSF51230">
    <property type="entry name" value="Single hybrid motif"/>
    <property type="match status" value="1"/>
</dbReference>
<keyword evidence="3" id="KW-0436">Ligase</keyword>
<proteinExistence type="predicted"/>
<feature type="non-terminal residue" evidence="3">
    <location>
        <position position="1"/>
    </location>
</feature>
<dbReference type="CDD" id="cd06850">
    <property type="entry name" value="biotinyl_domain"/>
    <property type="match status" value="1"/>
</dbReference>
<keyword evidence="1" id="KW-0092">Biotin</keyword>
<keyword evidence="3" id="KW-0670">Pyruvate</keyword>
<dbReference type="Pfam" id="PF00364">
    <property type="entry name" value="Biotin_lipoyl"/>
    <property type="match status" value="1"/>
</dbReference>
<evidence type="ECO:0000313" key="3">
    <source>
        <dbReference type="EMBL" id="VAW79099.1"/>
    </source>
</evidence>
<dbReference type="InterPro" id="IPR000089">
    <property type="entry name" value="Biotin_lipoyl"/>
</dbReference>
<dbReference type="PROSITE" id="PS50968">
    <property type="entry name" value="BIOTINYL_LIPOYL"/>
    <property type="match status" value="1"/>
</dbReference>
<dbReference type="InterPro" id="IPR050709">
    <property type="entry name" value="Biotin_Carboxyl_Carrier/Decarb"/>
</dbReference>
<dbReference type="EMBL" id="UOFM01000293">
    <property type="protein sequence ID" value="VAW79099.1"/>
    <property type="molecule type" value="Genomic_DNA"/>
</dbReference>
<dbReference type="InterPro" id="IPR011053">
    <property type="entry name" value="Single_hybrid_motif"/>
</dbReference>